<dbReference type="AlphaFoldDB" id="A0A0D8XFR5"/>
<keyword evidence="6" id="KW-1185">Reference proteome</keyword>
<accession>A0A0D8XFR5</accession>
<gene>
    <name evidence="5" type="ORF">DICVIV_10557</name>
</gene>
<evidence type="ECO:0000256" key="2">
    <source>
        <dbReference type="ARBA" id="ARBA00009320"/>
    </source>
</evidence>
<dbReference type="Gene3D" id="3.20.10.10">
    <property type="entry name" value="D-amino Acid Aminotransferase, subunit A, domain 2"/>
    <property type="match status" value="1"/>
</dbReference>
<dbReference type="Proteomes" id="UP000053766">
    <property type="component" value="Unassembled WGS sequence"/>
</dbReference>
<dbReference type="PANTHER" id="PTHR11825:SF44">
    <property type="entry name" value="BRANCHED-CHAIN-AMINO-ACID AMINOTRANSFERASE"/>
    <property type="match status" value="1"/>
</dbReference>
<evidence type="ECO:0000256" key="3">
    <source>
        <dbReference type="ARBA" id="ARBA00022898"/>
    </source>
</evidence>
<proteinExistence type="inferred from homology"/>
<dbReference type="STRING" id="29172.A0A0D8XFR5"/>
<protein>
    <submittedName>
        <fullName evidence="5">Uncharacterized protein</fullName>
    </submittedName>
</protein>
<keyword evidence="4" id="KW-0100">Branched-chain amino acid biosynthesis</keyword>
<dbReference type="GO" id="GO:0004084">
    <property type="term" value="F:branched-chain-amino-acid transaminase activity"/>
    <property type="evidence" value="ECO:0007669"/>
    <property type="project" value="InterPro"/>
</dbReference>
<dbReference type="PANTHER" id="PTHR11825">
    <property type="entry name" value="SUBGROUP IIII AMINOTRANSFERASE"/>
    <property type="match status" value="1"/>
</dbReference>
<evidence type="ECO:0000256" key="4">
    <source>
        <dbReference type="ARBA" id="ARBA00023304"/>
    </source>
</evidence>
<dbReference type="GO" id="GO:0009099">
    <property type="term" value="P:L-valine biosynthetic process"/>
    <property type="evidence" value="ECO:0007669"/>
    <property type="project" value="TreeGrafter"/>
</dbReference>
<dbReference type="GO" id="GO:0005739">
    <property type="term" value="C:mitochondrion"/>
    <property type="evidence" value="ECO:0007669"/>
    <property type="project" value="TreeGrafter"/>
</dbReference>
<name>A0A0D8XFR5_DICVI</name>
<evidence type="ECO:0000313" key="5">
    <source>
        <dbReference type="EMBL" id="KJH43433.1"/>
    </source>
</evidence>
<comment type="cofactor">
    <cofactor evidence="1">
        <name>pyridoxal 5'-phosphate</name>
        <dbReference type="ChEBI" id="CHEBI:597326"/>
    </cofactor>
</comment>
<dbReference type="InterPro" id="IPR036038">
    <property type="entry name" value="Aminotransferase-like"/>
</dbReference>
<organism evidence="5 6">
    <name type="scientific">Dictyocaulus viviparus</name>
    <name type="common">Bovine lungworm</name>
    <dbReference type="NCBI Taxonomy" id="29172"/>
    <lineage>
        <taxon>Eukaryota</taxon>
        <taxon>Metazoa</taxon>
        <taxon>Ecdysozoa</taxon>
        <taxon>Nematoda</taxon>
        <taxon>Chromadorea</taxon>
        <taxon>Rhabditida</taxon>
        <taxon>Rhabditina</taxon>
        <taxon>Rhabditomorpha</taxon>
        <taxon>Strongyloidea</taxon>
        <taxon>Metastrongylidae</taxon>
        <taxon>Dictyocaulus</taxon>
    </lineage>
</organism>
<evidence type="ECO:0000256" key="1">
    <source>
        <dbReference type="ARBA" id="ARBA00001933"/>
    </source>
</evidence>
<dbReference type="InterPro" id="IPR043132">
    <property type="entry name" value="BCAT-like_C"/>
</dbReference>
<evidence type="ECO:0000313" key="6">
    <source>
        <dbReference type="Proteomes" id="UP000053766"/>
    </source>
</evidence>
<sequence length="90" mass="10419">MGGFKVTERDFTMDEVKKALNENRVYEMFGSGTAVVVVPINRILYAIDGREEVLSFPTTDGNRSLMQRFFNLLQDIQFGRLKRPEWTVEV</sequence>
<dbReference type="GO" id="GO:0009098">
    <property type="term" value="P:L-leucine biosynthetic process"/>
    <property type="evidence" value="ECO:0007669"/>
    <property type="project" value="TreeGrafter"/>
</dbReference>
<keyword evidence="4" id="KW-0028">Amino-acid biosynthesis</keyword>
<dbReference type="EMBL" id="KN716559">
    <property type="protein sequence ID" value="KJH43433.1"/>
    <property type="molecule type" value="Genomic_DNA"/>
</dbReference>
<keyword evidence="3" id="KW-0663">Pyridoxal phosphate</keyword>
<dbReference type="OrthoDB" id="1732691at2759"/>
<reference evidence="6" key="2">
    <citation type="journal article" date="2016" name="Sci. Rep.">
        <title>Dictyocaulus viviparus genome, variome and transcriptome elucidate lungworm biology and support future intervention.</title>
        <authorList>
            <person name="McNulty S.N."/>
            <person name="Strube C."/>
            <person name="Rosa B.A."/>
            <person name="Martin J.C."/>
            <person name="Tyagi R."/>
            <person name="Choi Y.J."/>
            <person name="Wang Q."/>
            <person name="Hallsworth Pepin K."/>
            <person name="Zhang X."/>
            <person name="Ozersky P."/>
            <person name="Wilson R.K."/>
            <person name="Sternberg P.W."/>
            <person name="Gasser R.B."/>
            <person name="Mitreva M."/>
        </authorList>
    </citation>
    <scope>NUCLEOTIDE SEQUENCE [LARGE SCALE GENOMIC DNA]</scope>
    <source>
        <strain evidence="6">HannoverDv2000</strain>
    </source>
</reference>
<comment type="similarity">
    <text evidence="2">Belongs to the class-IV pyridoxal-phosphate-dependent aminotransferase family.</text>
</comment>
<reference evidence="5 6" key="1">
    <citation type="submission" date="2013-11" db="EMBL/GenBank/DDBJ databases">
        <title>Draft genome of the bovine lungworm Dictyocaulus viviparus.</title>
        <authorList>
            <person name="Mitreva M."/>
        </authorList>
    </citation>
    <scope>NUCLEOTIDE SEQUENCE [LARGE SCALE GENOMIC DNA]</scope>
    <source>
        <strain evidence="5 6">HannoverDv2000</strain>
    </source>
</reference>
<dbReference type="SUPFAM" id="SSF56752">
    <property type="entry name" value="D-aminoacid aminotransferase-like PLP-dependent enzymes"/>
    <property type="match status" value="1"/>
</dbReference>
<dbReference type="InterPro" id="IPR005786">
    <property type="entry name" value="B_amino_transII"/>
</dbReference>